<evidence type="ECO:0000256" key="2">
    <source>
        <dbReference type="ARBA" id="ARBA00023002"/>
    </source>
</evidence>
<dbReference type="PANTHER" id="PTHR43477">
    <property type="entry name" value="DIHYDROANTICAPSIN 7-DEHYDROGENASE"/>
    <property type="match status" value="1"/>
</dbReference>
<proteinExistence type="inferred from homology"/>
<protein>
    <submittedName>
        <fullName evidence="3">Short chain dehydrogenase</fullName>
    </submittedName>
</protein>
<evidence type="ECO:0000313" key="3">
    <source>
        <dbReference type="EMBL" id="MDN0073402.1"/>
    </source>
</evidence>
<dbReference type="InterPro" id="IPR051122">
    <property type="entry name" value="SDR_DHRS6-like"/>
</dbReference>
<organism evidence="3 4">
    <name type="scientific">Crenobacter oryzisoli</name>
    <dbReference type="NCBI Taxonomy" id="3056844"/>
    <lineage>
        <taxon>Bacteria</taxon>
        <taxon>Pseudomonadati</taxon>
        <taxon>Pseudomonadota</taxon>
        <taxon>Betaproteobacteria</taxon>
        <taxon>Neisseriales</taxon>
        <taxon>Neisseriaceae</taxon>
        <taxon>Crenobacter</taxon>
    </lineage>
</organism>
<keyword evidence="2" id="KW-0560">Oxidoreductase</keyword>
<gene>
    <name evidence="3" type="ORF">QU481_00620</name>
</gene>
<dbReference type="Proteomes" id="UP001168540">
    <property type="component" value="Unassembled WGS sequence"/>
</dbReference>
<dbReference type="CDD" id="cd11731">
    <property type="entry name" value="Lin1944_like_SDR_c"/>
    <property type="match status" value="1"/>
</dbReference>
<sequence>MKILVVGGAGTIGRAVVAGLREAGHTVASAGRQSGDLRLDMTSRDSIESVYAAHPDLDGVVVVAGHVAFRPIAQLAEADWHAGFDSKLMGQIRLVQLGAQLLKPGIVFVLTSGILQREPVLGGASASTVNGALAGFVMAAAAELWGRARVNLVSPGVVAGEAKEEDGVFGGFVPISSERVAAAYRRALEQPISGKVLEVFDERTR</sequence>
<comment type="similarity">
    <text evidence="1">Belongs to the short-chain dehydrogenases/reductases (SDR) family.</text>
</comment>
<evidence type="ECO:0000256" key="1">
    <source>
        <dbReference type="ARBA" id="ARBA00006484"/>
    </source>
</evidence>
<accession>A0ABT7XHW3</accession>
<evidence type="ECO:0000313" key="4">
    <source>
        <dbReference type="Proteomes" id="UP001168540"/>
    </source>
</evidence>
<comment type="caution">
    <text evidence="3">The sequence shown here is derived from an EMBL/GenBank/DDBJ whole genome shotgun (WGS) entry which is preliminary data.</text>
</comment>
<dbReference type="Pfam" id="PF13561">
    <property type="entry name" value="adh_short_C2"/>
    <property type="match status" value="1"/>
</dbReference>
<dbReference type="NCBIfam" id="NF005754">
    <property type="entry name" value="PRK07578.1"/>
    <property type="match status" value="1"/>
</dbReference>
<dbReference type="RefSeq" id="WP_289827922.1">
    <property type="nucleotide sequence ID" value="NZ_JAUEDK010000001.1"/>
</dbReference>
<dbReference type="EMBL" id="JAUEDK010000001">
    <property type="protein sequence ID" value="MDN0073402.1"/>
    <property type="molecule type" value="Genomic_DNA"/>
</dbReference>
<keyword evidence="4" id="KW-1185">Reference proteome</keyword>
<dbReference type="PANTHER" id="PTHR43477:SF1">
    <property type="entry name" value="DIHYDROANTICAPSIN 7-DEHYDROGENASE"/>
    <property type="match status" value="1"/>
</dbReference>
<reference evidence="3" key="1">
    <citation type="submission" date="2023-06" db="EMBL/GenBank/DDBJ databases">
        <authorList>
            <person name="Zhang S."/>
        </authorList>
    </citation>
    <scope>NUCLEOTIDE SEQUENCE</scope>
    <source>
        <strain evidence="3">SG2303</strain>
    </source>
</reference>
<dbReference type="InterPro" id="IPR002347">
    <property type="entry name" value="SDR_fam"/>
</dbReference>
<dbReference type="PRINTS" id="PR00081">
    <property type="entry name" value="GDHRDH"/>
</dbReference>
<dbReference type="Gene3D" id="3.40.50.720">
    <property type="entry name" value="NAD(P)-binding Rossmann-like Domain"/>
    <property type="match status" value="1"/>
</dbReference>
<name>A0ABT7XHW3_9NEIS</name>
<dbReference type="InterPro" id="IPR036291">
    <property type="entry name" value="NAD(P)-bd_dom_sf"/>
</dbReference>
<dbReference type="SUPFAM" id="SSF51735">
    <property type="entry name" value="NAD(P)-binding Rossmann-fold domains"/>
    <property type="match status" value="1"/>
</dbReference>